<dbReference type="InterPro" id="IPR016160">
    <property type="entry name" value="Ald_DH_CS_CYS"/>
</dbReference>
<protein>
    <submittedName>
        <fullName evidence="6">Succinate-semialdehyde dehydrogenase/glutarate-semialdehyde dehydrogenase</fullName>
        <ecNumber evidence="6">1.2.1.16</ecNumber>
        <ecNumber evidence="6">1.2.1.20</ecNumber>
        <ecNumber evidence="6">1.2.1.79</ecNumber>
    </submittedName>
</protein>
<dbReference type="Gene3D" id="3.40.309.10">
    <property type="entry name" value="Aldehyde Dehydrogenase, Chain A, domain 2"/>
    <property type="match status" value="1"/>
</dbReference>
<dbReference type="PANTHER" id="PTHR43353:SF5">
    <property type="entry name" value="SUCCINATE-SEMIALDEHYDE DEHYDROGENASE, MITOCHONDRIAL"/>
    <property type="match status" value="1"/>
</dbReference>
<dbReference type="InterPro" id="IPR010102">
    <property type="entry name" value="Succ_semiAld_DH"/>
</dbReference>
<evidence type="ECO:0000256" key="4">
    <source>
        <dbReference type="RuleBase" id="RU003345"/>
    </source>
</evidence>
<keyword evidence="2 4" id="KW-0560">Oxidoreductase</keyword>
<dbReference type="PANTHER" id="PTHR43353">
    <property type="entry name" value="SUCCINATE-SEMIALDEHYDE DEHYDROGENASE, MITOCHONDRIAL"/>
    <property type="match status" value="1"/>
</dbReference>
<dbReference type="InterPro" id="IPR016161">
    <property type="entry name" value="Ald_DH/histidinol_DH"/>
</dbReference>
<dbReference type="CDD" id="cd07103">
    <property type="entry name" value="ALDH_F5_SSADH_GabD"/>
    <property type="match status" value="1"/>
</dbReference>
<dbReference type="EC" id="1.2.1.16" evidence="6"/>
<dbReference type="EC" id="1.2.1.79" evidence="6"/>
<gene>
    <name evidence="6" type="ORF">J2R99_000954</name>
</gene>
<dbReference type="InterPro" id="IPR016163">
    <property type="entry name" value="Ald_DH_C"/>
</dbReference>
<dbReference type="InterPro" id="IPR016162">
    <property type="entry name" value="Ald_DH_N"/>
</dbReference>
<comment type="similarity">
    <text evidence="1 4">Belongs to the aldehyde dehydrogenase family.</text>
</comment>
<proteinExistence type="inferred from homology"/>
<reference evidence="6 7" key="1">
    <citation type="submission" date="2023-07" db="EMBL/GenBank/DDBJ databases">
        <title>Genomic Encyclopedia of Type Strains, Phase IV (KMG-IV): sequencing the most valuable type-strain genomes for metagenomic binning, comparative biology and taxonomic classification.</title>
        <authorList>
            <person name="Goeker M."/>
        </authorList>
    </citation>
    <scope>NUCLEOTIDE SEQUENCE [LARGE SCALE GENOMIC DNA]</scope>
    <source>
        <strain evidence="6 7">DSM 11549</strain>
    </source>
</reference>
<organism evidence="6 7">
    <name type="scientific">Rhodopseudomonas julia</name>
    <dbReference type="NCBI Taxonomy" id="200617"/>
    <lineage>
        <taxon>Bacteria</taxon>
        <taxon>Pseudomonadati</taxon>
        <taxon>Pseudomonadota</taxon>
        <taxon>Alphaproteobacteria</taxon>
        <taxon>Hyphomicrobiales</taxon>
        <taxon>Nitrobacteraceae</taxon>
        <taxon>Rhodopseudomonas</taxon>
    </lineage>
</organism>
<keyword evidence="7" id="KW-1185">Reference proteome</keyword>
<dbReference type="EC" id="1.2.1.20" evidence="6"/>
<dbReference type="PROSITE" id="PS00687">
    <property type="entry name" value="ALDEHYDE_DEHYDR_GLU"/>
    <property type="match status" value="1"/>
</dbReference>
<dbReference type="InterPro" id="IPR015590">
    <property type="entry name" value="Aldehyde_DH_dom"/>
</dbReference>
<evidence type="ECO:0000313" key="7">
    <source>
        <dbReference type="Proteomes" id="UP001230253"/>
    </source>
</evidence>
<comment type="caution">
    <text evidence="6">The sequence shown here is derived from an EMBL/GenBank/DDBJ whole genome shotgun (WGS) entry which is preliminary data.</text>
</comment>
<feature type="domain" description="Aldehyde dehydrogenase" evidence="5">
    <location>
        <begin position="19"/>
        <end position="478"/>
    </location>
</feature>
<dbReference type="PROSITE" id="PS00070">
    <property type="entry name" value="ALDEHYDE_DEHYDR_CYS"/>
    <property type="match status" value="1"/>
</dbReference>
<dbReference type="NCBIfam" id="TIGR01780">
    <property type="entry name" value="SSADH"/>
    <property type="match status" value="1"/>
</dbReference>
<accession>A0ABU0C3Q8</accession>
<evidence type="ECO:0000256" key="1">
    <source>
        <dbReference type="ARBA" id="ARBA00009986"/>
    </source>
</evidence>
<name>A0ABU0C3Q8_9BRAD</name>
<dbReference type="GO" id="GO:0036243">
    <property type="term" value="F:succinate-semialdehyde dehydrogenase (NADP+) activity"/>
    <property type="evidence" value="ECO:0007669"/>
    <property type="project" value="UniProtKB-EC"/>
</dbReference>
<evidence type="ECO:0000256" key="3">
    <source>
        <dbReference type="PROSITE-ProRule" id="PRU10007"/>
    </source>
</evidence>
<evidence type="ECO:0000313" key="6">
    <source>
        <dbReference type="EMBL" id="MDQ0325105.1"/>
    </source>
</evidence>
<dbReference type="Gene3D" id="3.40.605.10">
    <property type="entry name" value="Aldehyde Dehydrogenase, Chain A, domain 1"/>
    <property type="match status" value="1"/>
</dbReference>
<dbReference type="Proteomes" id="UP001230253">
    <property type="component" value="Unassembled WGS sequence"/>
</dbReference>
<dbReference type="InterPro" id="IPR029510">
    <property type="entry name" value="Ald_DH_CS_GLU"/>
</dbReference>
<dbReference type="SUPFAM" id="SSF53720">
    <property type="entry name" value="ALDH-like"/>
    <property type="match status" value="1"/>
</dbReference>
<evidence type="ECO:0000259" key="5">
    <source>
        <dbReference type="Pfam" id="PF00171"/>
    </source>
</evidence>
<dbReference type="EMBL" id="JAUSUK010000001">
    <property type="protein sequence ID" value="MDQ0325105.1"/>
    <property type="molecule type" value="Genomic_DNA"/>
</dbReference>
<dbReference type="Pfam" id="PF00171">
    <property type="entry name" value="Aldedh"/>
    <property type="match status" value="1"/>
</dbReference>
<evidence type="ECO:0000256" key="2">
    <source>
        <dbReference type="ARBA" id="ARBA00023002"/>
    </source>
</evidence>
<sequence>MLQKTHYWRREANLIGGEWVGADSGETIDVTNPATGETIGTIPKCGKAETERAIEAAAEAFESFKKTSADERAKLLRALHDAIMDNQDALAELLTLEQGKPLTESRGEVGMSAAYVLWFAEEARRIYGDLIPSPWKDRRIMVTKQPVGVIGAITPWNFPSSMLSRKIGPAIAAGCTAVVKPATQTPYSGLAWGALCEEVGIPKGVVNVVTGSARDIGAALMESSKVRKVTFTGSTEVGKVLIRQSADTVKKVSMELGGNAPFLVFDDADIDRAVAGGIAAKFRNSGQTCVCTNRFYVQSGIYDRFAEKFAEAAKALKVGSGLEEGTQQGPLIDDNAVAKVEELIGDAVDKGGKVIAGGKRHELGGTFFEPTVIADAKPEMRFSKEEIFGPVSPLFKFETEEEAVALANDTEYGLACYFYTQDLGRAFRVSEGLDYGLVGVNEGVITTEVAPFGGVKESGLGREGSKYGIDDYLEIKYVCIGGLGL</sequence>
<dbReference type="GO" id="GO:0102810">
    <property type="term" value="F:glutarate-semialdehyde dehydrogenase (NADP+) activity"/>
    <property type="evidence" value="ECO:0007669"/>
    <property type="project" value="UniProtKB-EC"/>
</dbReference>
<feature type="active site" evidence="3">
    <location>
        <position position="255"/>
    </location>
</feature>
<dbReference type="RefSeq" id="WP_307153332.1">
    <property type="nucleotide sequence ID" value="NZ_JAUSUK010000001.1"/>
</dbReference>
<dbReference type="InterPro" id="IPR050740">
    <property type="entry name" value="Aldehyde_DH_Superfamily"/>
</dbReference>